<dbReference type="Proteomes" id="UP000433406">
    <property type="component" value="Unassembled WGS sequence"/>
</dbReference>
<dbReference type="GO" id="GO:0016758">
    <property type="term" value="F:hexosyltransferase activity"/>
    <property type="evidence" value="ECO:0007669"/>
    <property type="project" value="UniProtKB-ARBA"/>
</dbReference>
<evidence type="ECO:0000313" key="2">
    <source>
        <dbReference type="EMBL" id="MTB93598.1"/>
    </source>
</evidence>
<feature type="domain" description="Glycosyltransferase 2-like" evidence="1">
    <location>
        <begin position="14"/>
        <end position="177"/>
    </location>
</feature>
<organism evidence="2 3">
    <name type="scientific">Nocardioides marmotae</name>
    <dbReference type="NCBI Taxonomy" id="2663857"/>
    <lineage>
        <taxon>Bacteria</taxon>
        <taxon>Bacillati</taxon>
        <taxon>Actinomycetota</taxon>
        <taxon>Actinomycetes</taxon>
        <taxon>Propionibacteriales</taxon>
        <taxon>Nocardioidaceae</taxon>
        <taxon>Nocardioides</taxon>
    </lineage>
</organism>
<dbReference type="CDD" id="cd04179">
    <property type="entry name" value="DPM_DPG-synthase_like"/>
    <property type="match status" value="1"/>
</dbReference>
<dbReference type="Gene3D" id="3.90.550.10">
    <property type="entry name" value="Spore Coat Polysaccharide Biosynthesis Protein SpsA, Chain A"/>
    <property type="match status" value="1"/>
</dbReference>
<evidence type="ECO:0000313" key="3">
    <source>
        <dbReference type="Proteomes" id="UP000433406"/>
    </source>
</evidence>
<keyword evidence="3" id="KW-1185">Reference proteome</keyword>
<dbReference type="InterPro" id="IPR029044">
    <property type="entry name" value="Nucleotide-diphossugar_trans"/>
</dbReference>
<comment type="caution">
    <text evidence="2">The sequence shown here is derived from an EMBL/GenBank/DDBJ whole genome shotgun (WGS) entry which is preliminary data.</text>
</comment>
<dbReference type="InterPro" id="IPR001173">
    <property type="entry name" value="Glyco_trans_2-like"/>
</dbReference>
<name>A0A6I3J930_9ACTN</name>
<proteinExistence type="predicted"/>
<sequence>MQLQPWARRRARVSVVVPVYDVEAYLPACLDSVLAQEAKGLDLEVVVVDDGSPDGSGAIADSYAERDPRVRVVHTTNRGLGAARNEGLRHVTGDLVAFADSDDVVPPGAYAALLRQLRRTGSDFVTGSVARWEGDSLAQLPWMRRLHATRSALVIDHQPEILGDVFAWNKLFRRDFYEGAGLSWPEGVRYEDQPTTTDAYLRARRFGVIPEVVYHWRIRHDGSSITQQRSSLADLRDRWATKQMALASVEAYGSAKVTRVFRDRVLAGDLHRYFAEIPGCSDEWWELLRAGVLQMYGARSLTHSGLTPAYRLVGWLVEQGRREDAAAVVAYVRSYGGPLPRVPTPTGPRIDVPVIDLRTVAPAALELRPHEA</sequence>
<keyword evidence="2" id="KW-0808">Transferase</keyword>
<accession>A0A6I3J930</accession>
<dbReference type="PANTHER" id="PTHR22916:SF3">
    <property type="entry name" value="UDP-GLCNAC:BETAGAL BETA-1,3-N-ACETYLGLUCOSAMINYLTRANSFERASE-LIKE PROTEIN 1"/>
    <property type="match status" value="1"/>
</dbReference>
<dbReference type="Pfam" id="PF00535">
    <property type="entry name" value="Glycos_transf_2"/>
    <property type="match status" value="1"/>
</dbReference>
<dbReference type="SUPFAM" id="SSF53448">
    <property type="entry name" value="Nucleotide-diphospho-sugar transferases"/>
    <property type="match status" value="1"/>
</dbReference>
<dbReference type="PANTHER" id="PTHR22916">
    <property type="entry name" value="GLYCOSYLTRANSFERASE"/>
    <property type="match status" value="1"/>
</dbReference>
<evidence type="ECO:0000259" key="1">
    <source>
        <dbReference type="Pfam" id="PF00535"/>
    </source>
</evidence>
<dbReference type="EMBL" id="WLCI01000002">
    <property type="protein sequence ID" value="MTB93598.1"/>
    <property type="molecule type" value="Genomic_DNA"/>
</dbReference>
<gene>
    <name evidence="2" type="ORF">GGQ22_00740</name>
</gene>
<reference evidence="2 3" key="1">
    <citation type="submission" date="2019-10" db="EMBL/GenBank/DDBJ databases">
        <title>Nocardioides novel species isolated from the excrement of Marmot.</title>
        <authorList>
            <person name="Zhang G."/>
        </authorList>
    </citation>
    <scope>NUCLEOTIDE SEQUENCE [LARGE SCALE GENOMIC DNA]</scope>
    <source>
        <strain evidence="3">zg-579</strain>
    </source>
</reference>
<dbReference type="AlphaFoldDB" id="A0A6I3J930"/>
<protein>
    <submittedName>
        <fullName evidence="2">Glycosyltransferase</fullName>
    </submittedName>
</protein>
<dbReference type="RefSeq" id="WP_154613480.1">
    <property type="nucleotide sequence ID" value="NZ_CP053660.1"/>
</dbReference>